<dbReference type="EMBL" id="JADCKQ010000012">
    <property type="protein sequence ID" value="MBI1494900.1"/>
    <property type="molecule type" value="Genomic_DNA"/>
</dbReference>
<dbReference type="Proteomes" id="UP000640583">
    <property type="component" value="Unassembled WGS sequence"/>
</dbReference>
<evidence type="ECO:0000313" key="2">
    <source>
        <dbReference type="EMBL" id="MBI1494900.1"/>
    </source>
</evidence>
<dbReference type="SUPFAM" id="SSF51294">
    <property type="entry name" value="Hedgehog/intein (Hint) domain"/>
    <property type="match status" value="1"/>
</dbReference>
<reference evidence="2" key="1">
    <citation type="submission" date="2020-10" db="EMBL/GenBank/DDBJ databases">
        <title>Paenihalocynthiibacter styelae gen. nov., sp. nov., isolated from stalked sea squirt Styela clava.</title>
        <authorList>
            <person name="Kim Y.-O."/>
            <person name="Yoon J.-H."/>
        </authorList>
    </citation>
    <scope>NUCLEOTIDE SEQUENCE</scope>
    <source>
        <strain evidence="2">MYP1-1</strain>
    </source>
</reference>
<accession>A0A8J7LKY5</accession>
<sequence length="341" mass="37822">MQTIPVIRGDDFRVTDGVNLGDQLHEASELLLDDYYQISRTGRMEALDIIPVSETSTNSGLPAPEYRIAETSSLGTPGNAVFLDSVITLMAQDGKTVDSLVMIEVAQDTNFIEASYLLPIADILPGQPYRLVGISQESARKFFALVSCVSFTRSTQITMADGTQQLIETLRPGDRVLTRDNGPQEVRWVGEITRRAVGEFAPILIRKNTLNNSRDLLVSPGHRLFFWQRVDELNIGRSEVLVQARHLVDGDRICRSEGGFIDYFQLLFDDHQIIYAEGIATESMLLSPHTKPALPEALSQNFSDDVNSRYASKAASYEEGIAELAREADIATRLKRASSPQ</sequence>
<dbReference type="InterPro" id="IPR028992">
    <property type="entry name" value="Hedgehog/Intein_dom"/>
</dbReference>
<dbReference type="RefSeq" id="WP_228849633.1">
    <property type="nucleotide sequence ID" value="NZ_JADCKQ010000012.1"/>
</dbReference>
<proteinExistence type="predicted"/>
<feature type="domain" description="Hedgehog/Intein (Hint)" evidence="1">
    <location>
        <begin position="150"/>
        <end position="285"/>
    </location>
</feature>
<gene>
    <name evidence="2" type="ORF">H1D41_14745</name>
</gene>
<comment type="caution">
    <text evidence="2">The sequence shown here is derived from an EMBL/GenBank/DDBJ whole genome shotgun (WGS) entry which is preliminary data.</text>
</comment>
<organism evidence="2 3">
    <name type="scientific">Halocynthiibacter styelae</name>
    <dbReference type="NCBI Taxonomy" id="2761955"/>
    <lineage>
        <taxon>Bacteria</taxon>
        <taxon>Pseudomonadati</taxon>
        <taxon>Pseudomonadota</taxon>
        <taxon>Alphaproteobacteria</taxon>
        <taxon>Rhodobacterales</taxon>
        <taxon>Paracoccaceae</taxon>
        <taxon>Halocynthiibacter</taxon>
    </lineage>
</organism>
<dbReference type="Pfam" id="PF13403">
    <property type="entry name" value="Hint_2"/>
    <property type="match status" value="1"/>
</dbReference>
<protein>
    <submittedName>
        <fullName evidence="2">Hint domain-containing protein</fullName>
    </submittedName>
</protein>
<evidence type="ECO:0000313" key="3">
    <source>
        <dbReference type="Proteomes" id="UP000640583"/>
    </source>
</evidence>
<dbReference type="AlphaFoldDB" id="A0A8J7LKY5"/>
<keyword evidence="3" id="KW-1185">Reference proteome</keyword>
<dbReference type="CDD" id="cd00081">
    <property type="entry name" value="Hint"/>
    <property type="match status" value="1"/>
</dbReference>
<dbReference type="InterPro" id="IPR036844">
    <property type="entry name" value="Hint_dom_sf"/>
</dbReference>
<evidence type="ECO:0000259" key="1">
    <source>
        <dbReference type="Pfam" id="PF13403"/>
    </source>
</evidence>
<name>A0A8J7LKY5_9RHOB</name>
<dbReference type="Gene3D" id="2.170.16.10">
    <property type="entry name" value="Hedgehog/Intein (Hint) domain"/>
    <property type="match status" value="1"/>
</dbReference>